<gene>
    <name evidence="2" type="ORF">AS156_15710</name>
</gene>
<reference evidence="2 3" key="1">
    <citation type="submission" date="2015-11" db="EMBL/GenBank/DDBJ databases">
        <title>Draft Genome Sequence of the Strain BR 10303 (Bradyrhizobium sp.) isolated from nodules of Centrolobium paraense.</title>
        <authorList>
            <person name="Zelli J.E."/>
            <person name="Simoes-Araujo J.L."/>
            <person name="Barauna A.C."/>
            <person name="Silva K."/>
        </authorList>
    </citation>
    <scope>NUCLEOTIDE SEQUENCE [LARGE SCALE GENOMIC DNA]</scope>
    <source>
        <strain evidence="2 3">BR 10303</strain>
    </source>
</reference>
<comment type="caution">
    <text evidence="2">The sequence shown here is derived from an EMBL/GenBank/DDBJ whole genome shotgun (WGS) entry which is preliminary data.</text>
</comment>
<dbReference type="RefSeq" id="WP_066512333.1">
    <property type="nucleotide sequence ID" value="NZ_LNCU01000098.1"/>
</dbReference>
<name>A0A109JJG5_9BRAD</name>
<keyword evidence="3" id="KW-1185">Reference proteome</keyword>
<evidence type="ECO:0000256" key="1">
    <source>
        <dbReference type="SAM" id="Coils"/>
    </source>
</evidence>
<dbReference type="AlphaFoldDB" id="A0A109JJG5"/>
<feature type="coiled-coil region" evidence="1">
    <location>
        <begin position="56"/>
        <end position="90"/>
    </location>
</feature>
<proteinExistence type="predicted"/>
<organism evidence="2 3">
    <name type="scientific">Bradyrhizobium macuxiense</name>
    <dbReference type="NCBI Taxonomy" id="1755647"/>
    <lineage>
        <taxon>Bacteria</taxon>
        <taxon>Pseudomonadati</taxon>
        <taxon>Pseudomonadota</taxon>
        <taxon>Alphaproteobacteria</taxon>
        <taxon>Hyphomicrobiales</taxon>
        <taxon>Nitrobacteraceae</taxon>
        <taxon>Bradyrhizobium</taxon>
    </lineage>
</organism>
<dbReference type="OrthoDB" id="8243372at2"/>
<keyword evidence="1" id="KW-0175">Coiled coil</keyword>
<accession>A0A109JJG5</accession>
<sequence>MSDAGPTIVEMLNLRLQVVQQISAVQSRNLHNRQLGGGAEFELHRIELEIAATGNAQAVAGALEDARERLQRANAEIAACDALCAELEGRLEELDRCIAASR</sequence>
<protein>
    <submittedName>
        <fullName evidence="2">Uncharacterized protein</fullName>
    </submittedName>
</protein>
<dbReference type="Proteomes" id="UP000057737">
    <property type="component" value="Unassembled WGS sequence"/>
</dbReference>
<evidence type="ECO:0000313" key="2">
    <source>
        <dbReference type="EMBL" id="KWV49959.1"/>
    </source>
</evidence>
<dbReference type="EMBL" id="LNCU01000098">
    <property type="protein sequence ID" value="KWV49959.1"/>
    <property type="molecule type" value="Genomic_DNA"/>
</dbReference>
<evidence type="ECO:0000313" key="3">
    <source>
        <dbReference type="Proteomes" id="UP000057737"/>
    </source>
</evidence>